<sequence length="158" mass="17433">MMQGAWTDEKTNSTQPCNDLVLYVGGSVRGIDWCPTSSKDSECLFQSEFIAIAAHPPQSPYHKLGTPLTGRGAVQIWCLLNYKPKDVKGEGNQIKSSNSPIKLRGRPKKKLPNVSLDDKHGDNENVQPLVTEYPGETSTFHNTMSASCENINKFHGDN</sequence>
<keyword evidence="2" id="KW-0804">Transcription</keyword>
<proteinExistence type="predicted"/>
<gene>
    <name evidence="5" type="ORF">CEPIT_LOCUS1216</name>
    <name evidence="6" type="ORF">CEPIT_LOCUS25107</name>
</gene>
<dbReference type="PANTHER" id="PTHR15052:SF2">
    <property type="entry name" value="GENERAL TRANSCRIPTION FACTOR 3C POLYPEPTIDE 2"/>
    <property type="match status" value="1"/>
</dbReference>
<dbReference type="EMBL" id="CAMAPF010000930">
    <property type="protein sequence ID" value="CAH9123298.1"/>
    <property type="molecule type" value="Genomic_DNA"/>
</dbReference>
<name>A0AAV0C0X4_9ASTE</name>
<dbReference type="AlphaFoldDB" id="A0AAV0C0X4"/>
<reference evidence="5" key="1">
    <citation type="submission" date="2022-07" db="EMBL/GenBank/DDBJ databases">
        <authorList>
            <person name="Macas J."/>
            <person name="Novak P."/>
            <person name="Neumann P."/>
        </authorList>
    </citation>
    <scope>NUCLEOTIDE SEQUENCE</scope>
</reference>
<evidence type="ECO:0000313" key="5">
    <source>
        <dbReference type="EMBL" id="CAH9058286.1"/>
    </source>
</evidence>
<comment type="subcellular location">
    <subcellularLocation>
        <location evidence="1">Nucleus</location>
    </subcellularLocation>
</comment>
<evidence type="ECO:0000313" key="6">
    <source>
        <dbReference type="EMBL" id="CAH9123298.1"/>
    </source>
</evidence>
<dbReference type="InterPro" id="IPR052416">
    <property type="entry name" value="GTF3C_component"/>
</dbReference>
<dbReference type="PANTHER" id="PTHR15052">
    <property type="entry name" value="RNA POLYMERASE III TRANSCRIPTION INITIATION FACTOR COMPLEX SUBUNIT"/>
    <property type="match status" value="1"/>
</dbReference>
<evidence type="ECO:0000256" key="1">
    <source>
        <dbReference type="ARBA" id="ARBA00004123"/>
    </source>
</evidence>
<evidence type="ECO:0000256" key="4">
    <source>
        <dbReference type="SAM" id="MobiDB-lite"/>
    </source>
</evidence>
<dbReference type="Proteomes" id="UP001152523">
    <property type="component" value="Unassembled WGS sequence"/>
</dbReference>
<evidence type="ECO:0000313" key="7">
    <source>
        <dbReference type="Proteomes" id="UP001152523"/>
    </source>
</evidence>
<comment type="caution">
    <text evidence="5">The sequence shown here is derived from an EMBL/GenBank/DDBJ whole genome shotgun (WGS) entry which is preliminary data.</text>
</comment>
<dbReference type="GO" id="GO:0005634">
    <property type="term" value="C:nucleus"/>
    <property type="evidence" value="ECO:0007669"/>
    <property type="project" value="UniProtKB-SubCell"/>
</dbReference>
<dbReference type="GO" id="GO:0006383">
    <property type="term" value="P:transcription by RNA polymerase III"/>
    <property type="evidence" value="ECO:0007669"/>
    <property type="project" value="TreeGrafter"/>
</dbReference>
<evidence type="ECO:0000256" key="3">
    <source>
        <dbReference type="ARBA" id="ARBA00023242"/>
    </source>
</evidence>
<dbReference type="EMBL" id="CAMAPF010000008">
    <property type="protein sequence ID" value="CAH9058286.1"/>
    <property type="molecule type" value="Genomic_DNA"/>
</dbReference>
<protein>
    <submittedName>
        <fullName evidence="5">Uncharacterized protein</fullName>
    </submittedName>
</protein>
<accession>A0AAV0C0X4</accession>
<dbReference type="GO" id="GO:0000127">
    <property type="term" value="C:transcription factor TFIIIC complex"/>
    <property type="evidence" value="ECO:0007669"/>
    <property type="project" value="TreeGrafter"/>
</dbReference>
<evidence type="ECO:0000256" key="2">
    <source>
        <dbReference type="ARBA" id="ARBA00023163"/>
    </source>
</evidence>
<keyword evidence="3" id="KW-0539">Nucleus</keyword>
<feature type="region of interest" description="Disordered" evidence="4">
    <location>
        <begin position="87"/>
        <end position="128"/>
    </location>
</feature>
<organism evidence="5 7">
    <name type="scientific">Cuscuta epithymum</name>
    <dbReference type="NCBI Taxonomy" id="186058"/>
    <lineage>
        <taxon>Eukaryota</taxon>
        <taxon>Viridiplantae</taxon>
        <taxon>Streptophyta</taxon>
        <taxon>Embryophyta</taxon>
        <taxon>Tracheophyta</taxon>
        <taxon>Spermatophyta</taxon>
        <taxon>Magnoliopsida</taxon>
        <taxon>eudicotyledons</taxon>
        <taxon>Gunneridae</taxon>
        <taxon>Pentapetalae</taxon>
        <taxon>asterids</taxon>
        <taxon>lamiids</taxon>
        <taxon>Solanales</taxon>
        <taxon>Convolvulaceae</taxon>
        <taxon>Cuscuteae</taxon>
        <taxon>Cuscuta</taxon>
        <taxon>Cuscuta subgen. Cuscuta</taxon>
    </lineage>
</organism>
<keyword evidence="7" id="KW-1185">Reference proteome</keyword>